<name>A0A142EQI7_9BACT</name>
<dbReference type="EMBL" id="CP012836">
    <property type="protein sequence ID" value="AMQ57392.1"/>
    <property type="molecule type" value="Genomic_DNA"/>
</dbReference>
<dbReference type="RefSeq" id="WP_067550495.1">
    <property type="nucleotide sequence ID" value="NZ_CP012836.1"/>
</dbReference>
<sequence>MRQLFFLFLFCFSYGFAQGQSPVSDQDSLKRSILQLDRDLRQVELNLYQSQKHLKTGILVATLGYSVTILGGQLLGTQPQTGKALLYVGGATGLVGTVILFKGFKKISLGPPLSQSRGNLNRPNF</sequence>
<feature type="signal peptide" evidence="1">
    <location>
        <begin position="1"/>
        <end position="17"/>
    </location>
</feature>
<evidence type="ECO:0000313" key="2">
    <source>
        <dbReference type="EMBL" id="AMQ57392.1"/>
    </source>
</evidence>
<protein>
    <submittedName>
        <fullName evidence="2">Uncharacterized protein</fullName>
    </submittedName>
</protein>
<proteinExistence type="predicted"/>
<evidence type="ECO:0000313" key="3">
    <source>
        <dbReference type="Proteomes" id="UP000073816"/>
    </source>
</evidence>
<dbReference type="Proteomes" id="UP000073816">
    <property type="component" value="Chromosome"/>
</dbReference>
<feature type="chain" id="PRO_5007494109" evidence="1">
    <location>
        <begin position="18"/>
        <end position="125"/>
    </location>
</feature>
<organism evidence="2 3">
    <name type="scientific">Algoriphagus sanaruensis</name>
    <dbReference type="NCBI Taxonomy" id="1727163"/>
    <lineage>
        <taxon>Bacteria</taxon>
        <taxon>Pseudomonadati</taxon>
        <taxon>Bacteroidota</taxon>
        <taxon>Cytophagia</taxon>
        <taxon>Cytophagales</taxon>
        <taxon>Cyclobacteriaceae</taxon>
        <taxon>Algoriphagus</taxon>
    </lineage>
</organism>
<dbReference type="KEGG" id="alm:AO498_13170"/>
<dbReference type="PATRIC" id="fig|1727163.4.peg.2748"/>
<keyword evidence="3" id="KW-1185">Reference proteome</keyword>
<reference evidence="3" key="1">
    <citation type="submission" date="2015-09" db="EMBL/GenBank/DDBJ databases">
        <title>Complete sequence of Algoriphagus sp. M8-2.</title>
        <authorList>
            <person name="Shintani M."/>
        </authorList>
    </citation>
    <scope>NUCLEOTIDE SEQUENCE [LARGE SCALE GENOMIC DNA]</scope>
    <source>
        <strain evidence="3">M8-2</strain>
    </source>
</reference>
<accession>A0A142EQI7</accession>
<gene>
    <name evidence="2" type="ORF">AO498_13170</name>
</gene>
<reference evidence="2 3" key="2">
    <citation type="journal article" date="2016" name="Genome Announc.">
        <title>Complete Genome Sequence of Algoriphagus sp. Strain M8-2, Isolated from a Brackish Lake.</title>
        <authorList>
            <person name="Muraguchi Y."/>
            <person name="Kushimoto K."/>
            <person name="Ohtsubo Y."/>
            <person name="Suzuki T."/>
            <person name="Dohra H."/>
            <person name="Kimbara K."/>
            <person name="Shintani M."/>
        </authorList>
    </citation>
    <scope>NUCLEOTIDE SEQUENCE [LARGE SCALE GENOMIC DNA]</scope>
    <source>
        <strain evidence="2 3">M8-2</strain>
    </source>
</reference>
<dbReference type="OrthoDB" id="828062at2"/>
<keyword evidence="1" id="KW-0732">Signal</keyword>
<evidence type="ECO:0000256" key="1">
    <source>
        <dbReference type="SAM" id="SignalP"/>
    </source>
</evidence>
<dbReference type="AlphaFoldDB" id="A0A142EQI7"/>
<dbReference type="STRING" id="1727163.AO498_13170"/>